<evidence type="ECO:0000256" key="3">
    <source>
        <dbReference type="ARBA" id="ARBA00022763"/>
    </source>
</evidence>
<dbReference type="PANTHER" id="PTHR31290:SF5">
    <property type="entry name" value="UV-DAMAGE ENDONUCLEASE"/>
    <property type="match status" value="1"/>
</dbReference>
<dbReference type="PANTHER" id="PTHR31290">
    <property type="entry name" value="UV-DAMAGE ENDONUCLEASE"/>
    <property type="match status" value="1"/>
</dbReference>
<dbReference type="NCBIfam" id="TIGR00629">
    <property type="entry name" value="uvde"/>
    <property type="match status" value="1"/>
</dbReference>
<organism evidence="7 8">
    <name type="scientific">Alkalihalobacterium chitinilyticum</name>
    <dbReference type="NCBI Taxonomy" id="2980103"/>
    <lineage>
        <taxon>Bacteria</taxon>
        <taxon>Bacillati</taxon>
        <taxon>Bacillota</taxon>
        <taxon>Bacilli</taxon>
        <taxon>Bacillales</taxon>
        <taxon>Bacillaceae</taxon>
        <taxon>Alkalihalobacterium</taxon>
    </lineage>
</organism>
<keyword evidence="5" id="KW-0378">Hydrolase</keyword>
<dbReference type="EMBL" id="JAOTPO010000003">
    <property type="protein sequence ID" value="MDE5412748.1"/>
    <property type="molecule type" value="Genomic_DNA"/>
</dbReference>
<keyword evidence="2 7" id="KW-0255">Endonuclease</keyword>
<keyword evidence="1" id="KW-0540">Nuclease</keyword>
<dbReference type="GO" id="GO:0004519">
    <property type="term" value="F:endonuclease activity"/>
    <property type="evidence" value="ECO:0007669"/>
    <property type="project" value="UniProtKB-KW"/>
</dbReference>
<keyword evidence="4" id="KW-0228">DNA excision</keyword>
<dbReference type="InterPro" id="IPR004601">
    <property type="entry name" value="UvdE"/>
</dbReference>
<evidence type="ECO:0000256" key="4">
    <source>
        <dbReference type="ARBA" id="ARBA00022769"/>
    </source>
</evidence>
<keyword evidence="3" id="KW-0227">DNA damage</keyword>
<sequence>MRLGYACQNISLKSKMRTCRLATVEKEGMAKIKELALLNFKEVLKMVQWNAEHDILFFRLSSDIIPFGSHDILDWNWWEDEDVLQLTNQIVEIKQTHDMRLSIHPGQYTVLNSPNENVVSNALKDLAYHAKLMDLVNGTDIIIHTGGAYGNKEESKQRFIKVFNQLSPNIKNKVRLENDDKVYNVNDVLDVHKETGVPICFDIHHHFCNPVDTEIREVIAKVVKTWDEAGKPKMHISSGRTCKTDTAHHDFIHEEDMDFFLSVLDGYDVDIMIEAKMKEQAILQLRK</sequence>
<dbReference type="RefSeq" id="WP_275117389.1">
    <property type="nucleotide sequence ID" value="NZ_JAOTPO010000003.1"/>
</dbReference>
<comment type="caution">
    <text evidence="7">The sequence shown here is derived from an EMBL/GenBank/DDBJ whole genome shotgun (WGS) entry which is preliminary data.</text>
</comment>
<dbReference type="Pfam" id="PF03851">
    <property type="entry name" value="UvdE"/>
    <property type="match status" value="1"/>
</dbReference>
<evidence type="ECO:0000256" key="2">
    <source>
        <dbReference type="ARBA" id="ARBA00022759"/>
    </source>
</evidence>
<protein>
    <submittedName>
        <fullName evidence="7">UV DNA damage repair endonuclease UvsE</fullName>
    </submittedName>
</protein>
<evidence type="ECO:0000256" key="6">
    <source>
        <dbReference type="ARBA" id="ARBA00023204"/>
    </source>
</evidence>
<dbReference type="Proteomes" id="UP001148125">
    <property type="component" value="Unassembled WGS sequence"/>
</dbReference>
<keyword evidence="8" id="KW-1185">Reference proteome</keyword>
<evidence type="ECO:0000256" key="1">
    <source>
        <dbReference type="ARBA" id="ARBA00022722"/>
    </source>
</evidence>
<dbReference type="SUPFAM" id="SSF51658">
    <property type="entry name" value="Xylose isomerase-like"/>
    <property type="match status" value="1"/>
</dbReference>
<dbReference type="InterPro" id="IPR036237">
    <property type="entry name" value="Xyl_isomerase-like_sf"/>
</dbReference>
<accession>A0ABT5VBC6</accession>
<evidence type="ECO:0000313" key="8">
    <source>
        <dbReference type="Proteomes" id="UP001148125"/>
    </source>
</evidence>
<evidence type="ECO:0000313" key="7">
    <source>
        <dbReference type="EMBL" id="MDE5412748.1"/>
    </source>
</evidence>
<proteinExistence type="predicted"/>
<reference evidence="7" key="1">
    <citation type="submission" date="2024-05" db="EMBL/GenBank/DDBJ databases">
        <title>Alkalihalobacillus sp. strain MEB203 novel alkaliphilic bacterium from Lonar Lake, India.</title>
        <authorList>
            <person name="Joshi A."/>
            <person name="Thite S."/>
            <person name="Mengade P."/>
        </authorList>
    </citation>
    <scope>NUCLEOTIDE SEQUENCE</scope>
    <source>
        <strain evidence="7">MEB 203</strain>
    </source>
</reference>
<evidence type="ECO:0000256" key="5">
    <source>
        <dbReference type="ARBA" id="ARBA00022801"/>
    </source>
</evidence>
<name>A0ABT5VBC6_9BACI</name>
<dbReference type="Gene3D" id="3.20.20.150">
    <property type="entry name" value="Divalent-metal-dependent TIM barrel enzymes"/>
    <property type="match status" value="1"/>
</dbReference>
<keyword evidence="6" id="KW-0234">DNA repair</keyword>
<gene>
    <name evidence="7" type="primary">uvsE</name>
    <name evidence="7" type="ORF">N7Z68_05075</name>
</gene>